<keyword evidence="1" id="KW-0812">Transmembrane</keyword>
<dbReference type="Pfam" id="PF18895">
    <property type="entry name" value="T4SS_pilin"/>
    <property type="match status" value="1"/>
</dbReference>
<sequence length="116" mass="12457">MMTKPQILAALGEGTGVASSEGSLGALFGTVFSMIVTVGALFVFFQMVMGALNWINSQGDKEKITKAQKQITNALIGLVLLVLVWVLFFTIAGNILGIFEKEGDGWKLVIPYLFGN</sequence>
<comment type="caution">
    <text evidence="2">The sequence shown here is derived from an EMBL/GenBank/DDBJ whole genome shotgun (WGS) entry which is preliminary data.</text>
</comment>
<dbReference type="EMBL" id="MGBG01000002">
    <property type="protein sequence ID" value="OGK67036.1"/>
    <property type="molecule type" value="Genomic_DNA"/>
</dbReference>
<gene>
    <name evidence="2" type="ORF">A2209_03210</name>
</gene>
<accession>A0A1F7KGN8</accession>
<evidence type="ECO:0000313" key="3">
    <source>
        <dbReference type="Proteomes" id="UP000178450"/>
    </source>
</evidence>
<feature type="transmembrane region" description="Helical" evidence="1">
    <location>
        <begin position="30"/>
        <end position="55"/>
    </location>
</feature>
<evidence type="ECO:0000313" key="2">
    <source>
        <dbReference type="EMBL" id="OGK67036.1"/>
    </source>
</evidence>
<proteinExistence type="predicted"/>
<dbReference type="AlphaFoldDB" id="A0A1F7KGN8"/>
<feature type="transmembrane region" description="Helical" evidence="1">
    <location>
        <begin position="75"/>
        <end position="99"/>
    </location>
</feature>
<keyword evidence="1" id="KW-1133">Transmembrane helix</keyword>
<dbReference type="InterPro" id="IPR043993">
    <property type="entry name" value="T4SS_pilin"/>
</dbReference>
<reference evidence="2 3" key="1">
    <citation type="journal article" date="2016" name="Nat. Commun.">
        <title>Thousands of microbial genomes shed light on interconnected biogeochemical processes in an aquifer system.</title>
        <authorList>
            <person name="Anantharaman K."/>
            <person name="Brown C.T."/>
            <person name="Hug L.A."/>
            <person name="Sharon I."/>
            <person name="Castelle C.J."/>
            <person name="Probst A.J."/>
            <person name="Thomas B.C."/>
            <person name="Singh A."/>
            <person name="Wilkins M.J."/>
            <person name="Karaoz U."/>
            <person name="Brodie E.L."/>
            <person name="Williams K.H."/>
            <person name="Hubbard S.S."/>
            <person name="Banfield J.F."/>
        </authorList>
    </citation>
    <scope>NUCLEOTIDE SEQUENCE [LARGE SCALE GENOMIC DNA]</scope>
</reference>
<name>A0A1F7KGN8_9BACT</name>
<protein>
    <recommendedName>
        <fullName evidence="4">DUF5671 domain-containing protein</fullName>
    </recommendedName>
</protein>
<dbReference type="Proteomes" id="UP000178450">
    <property type="component" value="Unassembled WGS sequence"/>
</dbReference>
<keyword evidence="1" id="KW-0472">Membrane</keyword>
<organism evidence="2 3">
    <name type="scientific">Candidatus Roizmanbacteria bacterium RIFOXYA1_FULL_41_12</name>
    <dbReference type="NCBI Taxonomy" id="1802082"/>
    <lineage>
        <taxon>Bacteria</taxon>
        <taxon>Candidatus Roizmaniibacteriota</taxon>
    </lineage>
</organism>
<evidence type="ECO:0000256" key="1">
    <source>
        <dbReference type="SAM" id="Phobius"/>
    </source>
</evidence>
<evidence type="ECO:0008006" key="4">
    <source>
        <dbReference type="Google" id="ProtNLM"/>
    </source>
</evidence>